<evidence type="ECO:0000256" key="2">
    <source>
        <dbReference type="ARBA" id="ARBA00008552"/>
    </source>
</evidence>
<accession>A0A0D8XX64</accession>
<dbReference type="Pfam" id="PF22084">
    <property type="entry name" value="UfSP_MPN_N"/>
    <property type="match status" value="1"/>
</dbReference>
<dbReference type="MEROPS" id="C78.A03"/>
<evidence type="ECO:0000313" key="13">
    <source>
        <dbReference type="EMBL" id="KJH49218.1"/>
    </source>
</evidence>
<evidence type="ECO:0000256" key="4">
    <source>
        <dbReference type="ARBA" id="ARBA00022786"/>
    </source>
</evidence>
<gene>
    <name evidence="13" type="ORF">DICVIV_04658</name>
</gene>
<dbReference type="Pfam" id="PF07910">
    <property type="entry name" value="Peptidase_C78"/>
    <property type="match status" value="1"/>
</dbReference>
<evidence type="ECO:0000313" key="14">
    <source>
        <dbReference type="Proteomes" id="UP000053766"/>
    </source>
</evidence>
<feature type="domain" description="UFSP1/2/DUB catalytic" evidence="11">
    <location>
        <begin position="285"/>
        <end position="469"/>
    </location>
</feature>
<dbReference type="EMBL" id="KN716242">
    <property type="protein sequence ID" value="KJH49218.1"/>
    <property type="molecule type" value="Genomic_DNA"/>
</dbReference>
<evidence type="ECO:0000259" key="12">
    <source>
        <dbReference type="Pfam" id="PF22084"/>
    </source>
</evidence>
<comment type="function">
    <text evidence="7">Thiol protease which recognizes and hydrolyzes the peptide bond at the C-terminal Gly of ufm-1, a ubiquitin-like modifier protein bound to a number of target proteins. Required, with oct-4, for the localization of a subset of 7 transmembrane domain odorant receptors, including odr-10, to the cilia of olfactory neurons AWA and AWC. Operates in aggregation behavior, and responses to oxygen levels.</text>
</comment>
<evidence type="ECO:0000256" key="6">
    <source>
        <dbReference type="ARBA" id="ARBA00022807"/>
    </source>
</evidence>
<evidence type="ECO:0000256" key="8">
    <source>
        <dbReference type="ARBA" id="ARBA00064300"/>
    </source>
</evidence>
<keyword evidence="5" id="KW-0378">Hydrolase</keyword>
<organism evidence="13 14">
    <name type="scientific">Dictyocaulus viviparus</name>
    <name type="common">Bovine lungworm</name>
    <dbReference type="NCBI Taxonomy" id="29172"/>
    <lineage>
        <taxon>Eukaryota</taxon>
        <taxon>Metazoa</taxon>
        <taxon>Ecdysozoa</taxon>
        <taxon>Nematoda</taxon>
        <taxon>Chromadorea</taxon>
        <taxon>Rhabditida</taxon>
        <taxon>Rhabditina</taxon>
        <taxon>Rhabditomorpha</taxon>
        <taxon>Strongyloidea</taxon>
        <taxon>Metastrongylidae</taxon>
        <taxon>Dictyocaulus</taxon>
    </lineage>
</organism>
<dbReference type="Gene3D" id="3.90.70.130">
    <property type="match status" value="1"/>
</dbReference>
<dbReference type="Proteomes" id="UP000053766">
    <property type="component" value="Unassembled WGS sequence"/>
</dbReference>
<comment type="subunit">
    <text evidence="8">Interacts with odr-4.</text>
</comment>
<dbReference type="GO" id="GO:0005789">
    <property type="term" value="C:endoplasmic reticulum membrane"/>
    <property type="evidence" value="ECO:0007669"/>
    <property type="project" value="UniProtKB-SubCell"/>
</dbReference>
<dbReference type="SUPFAM" id="SSF54001">
    <property type="entry name" value="Cysteine proteinases"/>
    <property type="match status" value="1"/>
</dbReference>
<comment type="similarity">
    <text evidence="2">Belongs to the peptidase C78 family.</text>
</comment>
<protein>
    <recommendedName>
        <fullName evidence="9">Ufm1-specific protease</fullName>
    </recommendedName>
    <alternativeName>
        <fullName evidence="10">Odorant response abnormal protein 8</fullName>
    </alternativeName>
</protein>
<keyword evidence="14" id="KW-1185">Reference proteome</keyword>
<dbReference type="InterPro" id="IPR038765">
    <property type="entry name" value="Papain-like_cys_pep_sf"/>
</dbReference>
<evidence type="ECO:0000256" key="9">
    <source>
        <dbReference type="ARBA" id="ARBA00073057"/>
    </source>
</evidence>
<comment type="subcellular location">
    <subcellularLocation>
        <location evidence="1">Endoplasmic reticulum membrane</location>
        <topology evidence="1">Peripheral membrane protein</topology>
    </subcellularLocation>
</comment>
<evidence type="ECO:0000256" key="10">
    <source>
        <dbReference type="ARBA" id="ARBA00076114"/>
    </source>
</evidence>
<keyword evidence="6" id="KW-0788">Thiol protease</keyword>
<evidence type="ECO:0000256" key="3">
    <source>
        <dbReference type="ARBA" id="ARBA00022670"/>
    </source>
</evidence>
<proteinExistence type="inferred from homology"/>
<name>A0A0D8XX64_DICVI</name>
<dbReference type="GO" id="GO:0071567">
    <property type="term" value="F:deUFMylase activity"/>
    <property type="evidence" value="ECO:0007669"/>
    <property type="project" value="UniProtKB-ARBA"/>
</dbReference>
<evidence type="ECO:0000256" key="5">
    <source>
        <dbReference type="ARBA" id="ARBA00022801"/>
    </source>
</evidence>
<evidence type="ECO:0000256" key="1">
    <source>
        <dbReference type="ARBA" id="ARBA00004406"/>
    </source>
</evidence>
<dbReference type="OrthoDB" id="417506at2759"/>
<reference evidence="14" key="2">
    <citation type="journal article" date="2016" name="Sci. Rep.">
        <title>Dictyocaulus viviparus genome, variome and transcriptome elucidate lungworm biology and support future intervention.</title>
        <authorList>
            <person name="McNulty S.N."/>
            <person name="Strube C."/>
            <person name="Rosa B.A."/>
            <person name="Martin J.C."/>
            <person name="Tyagi R."/>
            <person name="Choi Y.J."/>
            <person name="Wang Q."/>
            <person name="Hallsworth Pepin K."/>
            <person name="Zhang X."/>
            <person name="Ozersky P."/>
            <person name="Wilson R.K."/>
            <person name="Sternberg P.W."/>
            <person name="Gasser R.B."/>
            <person name="Mitreva M."/>
        </authorList>
    </citation>
    <scope>NUCLEOTIDE SEQUENCE [LARGE SCALE GENOMIC DNA]</scope>
    <source>
        <strain evidence="14">HannoverDv2000</strain>
    </source>
</reference>
<reference evidence="13 14" key="1">
    <citation type="submission" date="2013-11" db="EMBL/GenBank/DDBJ databases">
        <title>Draft genome of the bovine lungworm Dictyocaulus viviparus.</title>
        <authorList>
            <person name="Mitreva M."/>
        </authorList>
    </citation>
    <scope>NUCLEOTIDE SEQUENCE [LARGE SCALE GENOMIC DNA]</scope>
    <source>
        <strain evidence="13 14">HannoverDv2000</strain>
    </source>
</reference>
<dbReference type="FunFam" id="3.90.70.130:FF:000001">
    <property type="entry name" value="Probable Ufm1-specific protease 2"/>
    <property type="match status" value="1"/>
</dbReference>
<feature type="domain" description="UFSP N-terminal MPN" evidence="12">
    <location>
        <begin position="1"/>
        <end position="48"/>
    </location>
</feature>
<keyword evidence="4" id="KW-0833">Ubl conjugation pathway</keyword>
<keyword evidence="3" id="KW-0645">Protease</keyword>
<dbReference type="AlphaFoldDB" id="A0A0D8XX64"/>
<dbReference type="GO" id="GO:0006508">
    <property type="term" value="P:proteolysis"/>
    <property type="evidence" value="ECO:0007669"/>
    <property type="project" value="UniProtKB-KW"/>
</dbReference>
<dbReference type="PANTHER" id="PTHR48153:SF2">
    <property type="entry name" value="UFM1-SPECIFIC PROTEASE 2"/>
    <property type="match status" value="1"/>
</dbReference>
<dbReference type="InterPro" id="IPR054308">
    <property type="entry name" value="UFSP_MPN"/>
</dbReference>
<dbReference type="PANTHER" id="PTHR48153">
    <property type="entry name" value="UFM1-SPECIFIC PROTEASE 2"/>
    <property type="match status" value="1"/>
</dbReference>
<evidence type="ECO:0000259" key="11">
    <source>
        <dbReference type="Pfam" id="PF07910"/>
    </source>
</evidence>
<sequence>MSADVELVGNFCVEGVSVPFIGSGFTLNATREILENADSTTFLSRNEILRHGNLVPDGLSLRTQVKFTCALRSGCESEDLISAAENFTAKLDQIAFACIDKRILLRNGMDEKSLNSYPFNEFSRGSLQHKVNMPINAISDQKMVPLVRITRDETMYSRLSTTLEVIVPAVFGDNSYVLYNRLIEGVRRKIHSMVYVMLDGFKNQKKLLPPISQVFFPPGWSSLLHLQILNCEESEQHSLRVKFHKLLNLSLSVPCIRCAQAITFAPTSILRSPHLYITSYKPRSKVSVVKGDYFYYHYMQGGVNDTGWGCAYRSLQSIWSWFNLNGFTDKPVPTHLEIQQCLVDIKDKKREFLGSRQWIGSTEIGYVLDHLLGIQSHYIVTNSGIEVLERARELAVHFEVVGTPVMIGGAQLAHTILGVDFDQDSGDCNFLVLDPHYTGSEDLKAVLEKGYCAWKAASFWNPAYFYNMILPQIPKIDI</sequence>
<dbReference type="STRING" id="29172.A0A0D8XX64"/>
<evidence type="ECO:0000256" key="7">
    <source>
        <dbReference type="ARBA" id="ARBA00056938"/>
    </source>
</evidence>
<dbReference type="InterPro" id="IPR012462">
    <property type="entry name" value="UFSP1/2_DUB_cat"/>
</dbReference>
<dbReference type="GO" id="GO:0005634">
    <property type="term" value="C:nucleus"/>
    <property type="evidence" value="ECO:0007669"/>
    <property type="project" value="TreeGrafter"/>
</dbReference>